<evidence type="ECO:0000313" key="8">
    <source>
        <dbReference type="EMBL" id="GGI55656.1"/>
    </source>
</evidence>
<feature type="domain" description="Cation efflux protein transmembrane" evidence="7">
    <location>
        <begin position="26"/>
        <end position="214"/>
    </location>
</feature>
<dbReference type="InterPro" id="IPR058533">
    <property type="entry name" value="Cation_efflux_TM"/>
</dbReference>
<sequence>MRHGHSHLGHSHSHVPQGEGSEKALLLALGLITDFLIATVIGGILTSSLALLSDEAHMFTDTTELAIAFAAIRIGRRPTNRMRTFGYYRFGILAAAFIAVLLFGVALYILFDIYRRLQLPSEIQSAGMLIIAILGLITNLVSMCVLSGGKDKSMKGPYFEVRSDMLGSLGVIVGAVIIRYTGWTWGDSVVAVAICFWVLPRTWTLLRSSLNVLLESVPGRD</sequence>
<evidence type="ECO:0000256" key="5">
    <source>
        <dbReference type="ARBA" id="ARBA00023136"/>
    </source>
</evidence>
<evidence type="ECO:0000256" key="2">
    <source>
        <dbReference type="ARBA" id="ARBA00022692"/>
    </source>
</evidence>
<feature type="transmembrane region" description="Helical" evidence="6">
    <location>
        <begin position="166"/>
        <end position="183"/>
    </location>
</feature>
<dbReference type="PANTHER" id="PTHR11562">
    <property type="entry name" value="CATION EFFLUX PROTEIN/ ZINC TRANSPORTER"/>
    <property type="match status" value="1"/>
</dbReference>
<dbReference type="InterPro" id="IPR027469">
    <property type="entry name" value="Cation_efflux_TMD_sf"/>
</dbReference>
<organism evidence="8 9">
    <name type="scientific">Oxalicibacterium solurbis</name>
    <dbReference type="NCBI Taxonomy" id="69280"/>
    <lineage>
        <taxon>Bacteria</taxon>
        <taxon>Pseudomonadati</taxon>
        <taxon>Pseudomonadota</taxon>
        <taxon>Betaproteobacteria</taxon>
        <taxon>Burkholderiales</taxon>
        <taxon>Oxalobacteraceae</taxon>
        <taxon>Oxalicibacterium</taxon>
    </lineage>
</organism>
<dbReference type="InterPro" id="IPR002524">
    <property type="entry name" value="Cation_efflux"/>
</dbReference>
<keyword evidence="3" id="KW-0864">Zinc transport</keyword>
<dbReference type="EMBL" id="BMDP01000005">
    <property type="protein sequence ID" value="GGI55656.1"/>
    <property type="molecule type" value="Genomic_DNA"/>
</dbReference>
<dbReference type="PANTHER" id="PTHR11562:SF17">
    <property type="entry name" value="RE54080P-RELATED"/>
    <property type="match status" value="1"/>
</dbReference>
<feature type="transmembrane region" description="Helical" evidence="6">
    <location>
        <begin position="87"/>
        <end position="111"/>
    </location>
</feature>
<dbReference type="Gene3D" id="1.20.1510.10">
    <property type="entry name" value="Cation efflux protein transmembrane domain"/>
    <property type="match status" value="1"/>
</dbReference>
<dbReference type="GO" id="GO:0005886">
    <property type="term" value="C:plasma membrane"/>
    <property type="evidence" value="ECO:0007669"/>
    <property type="project" value="TreeGrafter"/>
</dbReference>
<dbReference type="SUPFAM" id="SSF161111">
    <property type="entry name" value="Cation efflux protein transmembrane domain-like"/>
    <property type="match status" value="1"/>
</dbReference>
<keyword evidence="2 6" id="KW-0812">Transmembrane</keyword>
<keyword evidence="3" id="KW-0406">Ion transport</keyword>
<gene>
    <name evidence="8" type="ORF">GCM10011430_28300</name>
</gene>
<keyword evidence="3" id="KW-0813">Transport</keyword>
<dbReference type="AlphaFoldDB" id="A0A8J3B214"/>
<evidence type="ECO:0000256" key="1">
    <source>
        <dbReference type="ARBA" id="ARBA00004141"/>
    </source>
</evidence>
<dbReference type="GO" id="GO:0005385">
    <property type="term" value="F:zinc ion transmembrane transporter activity"/>
    <property type="evidence" value="ECO:0007669"/>
    <property type="project" value="TreeGrafter"/>
</dbReference>
<name>A0A8J3B214_9BURK</name>
<evidence type="ECO:0000256" key="3">
    <source>
        <dbReference type="ARBA" id="ARBA00022906"/>
    </source>
</evidence>
<keyword evidence="5 6" id="KW-0472">Membrane</keyword>
<evidence type="ECO:0000256" key="6">
    <source>
        <dbReference type="SAM" id="Phobius"/>
    </source>
</evidence>
<keyword evidence="3" id="KW-0862">Zinc</keyword>
<feature type="transmembrane region" description="Helical" evidence="6">
    <location>
        <begin position="123"/>
        <end position="146"/>
    </location>
</feature>
<reference evidence="8" key="1">
    <citation type="journal article" date="2014" name="Int. J. Syst. Evol. Microbiol.">
        <title>Complete genome sequence of Corynebacterium casei LMG S-19264T (=DSM 44701T), isolated from a smear-ripened cheese.</title>
        <authorList>
            <consortium name="US DOE Joint Genome Institute (JGI-PGF)"/>
            <person name="Walter F."/>
            <person name="Albersmeier A."/>
            <person name="Kalinowski J."/>
            <person name="Ruckert C."/>
        </authorList>
    </citation>
    <scope>NUCLEOTIDE SEQUENCE</scope>
    <source>
        <strain evidence="8">CCM 7664</strain>
    </source>
</reference>
<comment type="caution">
    <text evidence="8">The sequence shown here is derived from an EMBL/GenBank/DDBJ whole genome shotgun (WGS) entry which is preliminary data.</text>
</comment>
<keyword evidence="4 6" id="KW-1133">Transmembrane helix</keyword>
<dbReference type="InterPro" id="IPR050681">
    <property type="entry name" value="CDF/SLC30A"/>
</dbReference>
<feature type="transmembrane region" description="Helical" evidence="6">
    <location>
        <begin position="24"/>
        <end position="50"/>
    </location>
</feature>
<evidence type="ECO:0000313" key="9">
    <source>
        <dbReference type="Proteomes" id="UP000627205"/>
    </source>
</evidence>
<evidence type="ECO:0000256" key="4">
    <source>
        <dbReference type="ARBA" id="ARBA00022989"/>
    </source>
</evidence>
<dbReference type="Proteomes" id="UP000627205">
    <property type="component" value="Unassembled WGS sequence"/>
</dbReference>
<dbReference type="Pfam" id="PF01545">
    <property type="entry name" value="Cation_efflux"/>
    <property type="match status" value="1"/>
</dbReference>
<evidence type="ECO:0000259" key="7">
    <source>
        <dbReference type="Pfam" id="PF01545"/>
    </source>
</evidence>
<comment type="subcellular location">
    <subcellularLocation>
        <location evidence="1">Membrane</location>
        <topology evidence="1">Multi-pass membrane protein</topology>
    </subcellularLocation>
</comment>
<accession>A0A8J3B214</accession>
<dbReference type="NCBIfam" id="TIGR01297">
    <property type="entry name" value="CDF"/>
    <property type="match status" value="1"/>
</dbReference>
<protein>
    <recommendedName>
        <fullName evidence="7">Cation efflux protein transmembrane domain-containing protein</fullName>
    </recommendedName>
</protein>
<proteinExistence type="predicted"/>
<keyword evidence="9" id="KW-1185">Reference proteome</keyword>
<reference evidence="8" key="2">
    <citation type="submission" date="2020-09" db="EMBL/GenBank/DDBJ databases">
        <authorList>
            <person name="Sun Q."/>
            <person name="Sedlacek I."/>
        </authorList>
    </citation>
    <scope>NUCLEOTIDE SEQUENCE</scope>
    <source>
        <strain evidence="8">CCM 7664</strain>
    </source>
</reference>